<proteinExistence type="predicted"/>
<evidence type="ECO:0000256" key="1">
    <source>
        <dbReference type="SAM" id="MobiDB-lite"/>
    </source>
</evidence>
<name>A0ABQ8TE27_PERAM</name>
<feature type="compositionally biased region" description="Acidic residues" evidence="1">
    <location>
        <begin position="1"/>
        <end position="10"/>
    </location>
</feature>
<dbReference type="EMBL" id="JAJSOF020000011">
    <property type="protein sequence ID" value="KAJ4444110.1"/>
    <property type="molecule type" value="Genomic_DNA"/>
</dbReference>
<gene>
    <name evidence="2" type="ORF">ANN_05899</name>
</gene>
<accession>A0ABQ8TE27</accession>
<dbReference type="Proteomes" id="UP001148838">
    <property type="component" value="Unassembled WGS sequence"/>
</dbReference>
<reference evidence="2 3" key="1">
    <citation type="journal article" date="2022" name="Allergy">
        <title>Genome assembly and annotation of Periplaneta americana reveal a comprehensive cockroach allergen profile.</title>
        <authorList>
            <person name="Wang L."/>
            <person name="Xiong Q."/>
            <person name="Saelim N."/>
            <person name="Wang L."/>
            <person name="Nong W."/>
            <person name="Wan A.T."/>
            <person name="Shi M."/>
            <person name="Liu X."/>
            <person name="Cao Q."/>
            <person name="Hui J.H.L."/>
            <person name="Sookrung N."/>
            <person name="Leung T.F."/>
            <person name="Tungtrongchitr A."/>
            <person name="Tsui S.K.W."/>
        </authorList>
    </citation>
    <scope>NUCLEOTIDE SEQUENCE [LARGE SCALE GENOMIC DNA]</scope>
    <source>
        <strain evidence="2">PWHHKU_190912</strain>
    </source>
</reference>
<protein>
    <submittedName>
        <fullName evidence="2">Uncharacterized protein</fullName>
    </submittedName>
</protein>
<feature type="region of interest" description="Disordered" evidence="1">
    <location>
        <begin position="1"/>
        <end position="21"/>
    </location>
</feature>
<sequence length="162" mass="18184">MAGLCEDDNEPPGFLKPNRDGCDNVRTTTELTILRHTRHIIWALGGVQVISGALDSIVFYTHIRFIDKQMGPQYGGCCSAIGCNAEMRERKKLLKDIPPEPRRLGVASFRLNTGHDILGKHLNRLGILLSASFTLCHQQEDMERQHLAKCPALKSSKEVDRY</sequence>
<organism evidence="2 3">
    <name type="scientific">Periplaneta americana</name>
    <name type="common">American cockroach</name>
    <name type="synonym">Blatta americana</name>
    <dbReference type="NCBI Taxonomy" id="6978"/>
    <lineage>
        <taxon>Eukaryota</taxon>
        <taxon>Metazoa</taxon>
        <taxon>Ecdysozoa</taxon>
        <taxon>Arthropoda</taxon>
        <taxon>Hexapoda</taxon>
        <taxon>Insecta</taxon>
        <taxon>Pterygota</taxon>
        <taxon>Neoptera</taxon>
        <taxon>Polyneoptera</taxon>
        <taxon>Dictyoptera</taxon>
        <taxon>Blattodea</taxon>
        <taxon>Blattoidea</taxon>
        <taxon>Blattidae</taxon>
        <taxon>Blattinae</taxon>
        <taxon>Periplaneta</taxon>
    </lineage>
</organism>
<keyword evidence="3" id="KW-1185">Reference proteome</keyword>
<evidence type="ECO:0000313" key="2">
    <source>
        <dbReference type="EMBL" id="KAJ4444110.1"/>
    </source>
</evidence>
<comment type="caution">
    <text evidence="2">The sequence shown here is derived from an EMBL/GenBank/DDBJ whole genome shotgun (WGS) entry which is preliminary data.</text>
</comment>
<evidence type="ECO:0000313" key="3">
    <source>
        <dbReference type="Proteomes" id="UP001148838"/>
    </source>
</evidence>